<proteinExistence type="predicted"/>
<feature type="non-terminal residue" evidence="1">
    <location>
        <position position="56"/>
    </location>
</feature>
<evidence type="ECO:0000313" key="2">
    <source>
        <dbReference type="Proteomes" id="UP000681720"/>
    </source>
</evidence>
<dbReference type="AlphaFoldDB" id="A0A8S2YH93"/>
<comment type="caution">
    <text evidence="1">The sequence shown here is derived from an EMBL/GenBank/DDBJ whole genome shotgun (WGS) entry which is preliminary data.</text>
</comment>
<accession>A0A8S2YH93</accession>
<dbReference type="EMBL" id="CAJOBJ010094401">
    <property type="protein sequence ID" value="CAF4557713.1"/>
    <property type="molecule type" value="Genomic_DNA"/>
</dbReference>
<dbReference type="Proteomes" id="UP000681720">
    <property type="component" value="Unassembled WGS sequence"/>
</dbReference>
<protein>
    <submittedName>
        <fullName evidence="1">Uncharacterized protein</fullName>
    </submittedName>
</protein>
<gene>
    <name evidence="1" type="ORF">GIL414_LOCUS37120</name>
</gene>
<name>A0A8S2YH93_9BILA</name>
<reference evidence="1" key="1">
    <citation type="submission" date="2021-02" db="EMBL/GenBank/DDBJ databases">
        <authorList>
            <person name="Nowell W R."/>
        </authorList>
    </citation>
    <scope>NUCLEOTIDE SEQUENCE</scope>
</reference>
<organism evidence="1 2">
    <name type="scientific">Rotaria magnacalcarata</name>
    <dbReference type="NCBI Taxonomy" id="392030"/>
    <lineage>
        <taxon>Eukaryota</taxon>
        <taxon>Metazoa</taxon>
        <taxon>Spiralia</taxon>
        <taxon>Gnathifera</taxon>
        <taxon>Rotifera</taxon>
        <taxon>Eurotatoria</taxon>
        <taxon>Bdelloidea</taxon>
        <taxon>Philodinida</taxon>
        <taxon>Philodinidae</taxon>
        <taxon>Rotaria</taxon>
    </lineage>
</organism>
<evidence type="ECO:0000313" key="1">
    <source>
        <dbReference type="EMBL" id="CAF4557713.1"/>
    </source>
</evidence>
<sequence length="56" mass="5933">MGGVTQKMTDTVKGVFFPDPSSIQTVAVLSDPNSEQVYGHVDFAQEKDGTVTVSGE</sequence>